<comment type="caution">
    <text evidence="2">The sequence shown here is derived from an EMBL/GenBank/DDBJ whole genome shotgun (WGS) entry which is preliminary data.</text>
</comment>
<feature type="transmembrane region" description="Helical" evidence="1">
    <location>
        <begin position="78"/>
        <end position="102"/>
    </location>
</feature>
<evidence type="ECO:0000256" key="1">
    <source>
        <dbReference type="SAM" id="Phobius"/>
    </source>
</evidence>
<organism evidence="2 3">
    <name type="scientific">Trichonephila clavipes</name>
    <name type="common">Golden silk orbweaver</name>
    <name type="synonym">Nephila clavipes</name>
    <dbReference type="NCBI Taxonomy" id="2585209"/>
    <lineage>
        <taxon>Eukaryota</taxon>
        <taxon>Metazoa</taxon>
        <taxon>Ecdysozoa</taxon>
        <taxon>Arthropoda</taxon>
        <taxon>Chelicerata</taxon>
        <taxon>Arachnida</taxon>
        <taxon>Araneae</taxon>
        <taxon>Araneomorphae</taxon>
        <taxon>Entelegynae</taxon>
        <taxon>Araneoidea</taxon>
        <taxon>Nephilidae</taxon>
        <taxon>Trichonephila</taxon>
    </lineage>
</organism>
<sequence length="110" mass="12304">MCVHHDAAKHGCDHLDAVNRTWIHLRKRCLAISGSLVPPRFVVDYTIKDAPVCDASSKVAVAMVSELRVNTVVNVVELFVQTFVVLQMTLIPILDSVLVTWLQDPLRPCR</sequence>
<evidence type="ECO:0000313" key="2">
    <source>
        <dbReference type="EMBL" id="GFY05376.1"/>
    </source>
</evidence>
<keyword evidence="1" id="KW-1133">Transmembrane helix</keyword>
<keyword evidence="1" id="KW-0812">Transmembrane</keyword>
<protein>
    <submittedName>
        <fullName evidence="2">Uncharacterized protein</fullName>
    </submittedName>
</protein>
<reference evidence="2" key="1">
    <citation type="submission" date="2020-08" db="EMBL/GenBank/DDBJ databases">
        <title>Multicomponent nature underlies the extraordinary mechanical properties of spider dragline silk.</title>
        <authorList>
            <person name="Kono N."/>
            <person name="Nakamura H."/>
            <person name="Mori M."/>
            <person name="Yoshida Y."/>
            <person name="Ohtoshi R."/>
            <person name="Malay A.D."/>
            <person name="Moran D.A.P."/>
            <person name="Tomita M."/>
            <person name="Numata K."/>
            <person name="Arakawa K."/>
        </authorList>
    </citation>
    <scope>NUCLEOTIDE SEQUENCE</scope>
</reference>
<gene>
    <name evidence="2" type="ORF">TNCV_2208211</name>
</gene>
<dbReference type="AlphaFoldDB" id="A0A8X6SBD3"/>
<proteinExistence type="predicted"/>
<dbReference type="Proteomes" id="UP000887159">
    <property type="component" value="Unassembled WGS sequence"/>
</dbReference>
<accession>A0A8X6SBD3</accession>
<keyword evidence="1" id="KW-0472">Membrane</keyword>
<name>A0A8X6SBD3_TRICX</name>
<evidence type="ECO:0000313" key="3">
    <source>
        <dbReference type="Proteomes" id="UP000887159"/>
    </source>
</evidence>
<dbReference type="EMBL" id="BMAU01021250">
    <property type="protein sequence ID" value="GFY05376.1"/>
    <property type="molecule type" value="Genomic_DNA"/>
</dbReference>
<keyword evidence="3" id="KW-1185">Reference proteome</keyword>